<evidence type="ECO:0000256" key="1">
    <source>
        <dbReference type="ARBA" id="ARBA00004479"/>
    </source>
</evidence>
<dbReference type="SUPFAM" id="SSF56112">
    <property type="entry name" value="Protein kinase-like (PK-like)"/>
    <property type="match status" value="1"/>
</dbReference>
<evidence type="ECO:0000313" key="4">
    <source>
        <dbReference type="Proteomes" id="UP000237347"/>
    </source>
</evidence>
<dbReference type="Proteomes" id="UP000237347">
    <property type="component" value="Unassembled WGS sequence"/>
</dbReference>
<dbReference type="InterPro" id="IPR000719">
    <property type="entry name" value="Prot_kinase_dom"/>
</dbReference>
<dbReference type="InterPro" id="IPR051824">
    <property type="entry name" value="LRR_Rcpt-Like_S/T_Kinase"/>
</dbReference>
<dbReference type="PROSITE" id="PS50011">
    <property type="entry name" value="PROTEIN_KINASE_DOM"/>
    <property type="match status" value="1"/>
</dbReference>
<dbReference type="EMBL" id="PKMF04000090">
    <property type="protein sequence ID" value="KAK7851175.1"/>
    <property type="molecule type" value="Genomic_DNA"/>
</dbReference>
<reference evidence="3 4" key="1">
    <citation type="journal article" date="2018" name="Sci. Data">
        <title>The draft genome sequence of cork oak.</title>
        <authorList>
            <person name="Ramos A.M."/>
            <person name="Usie A."/>
            <person name="Barbosa P."/>
            <person name="Barros P.M."/>
            <person name="Capote T."/>
            <person name="Chaves I."/>
            <person name="Simoes F."/>
            <person name="Abreu I."/>
            <person name="Carrasquinho I."/>
            <person name="Faro C."/>
            <person name="Guimaraes J.B."/>
            <person name="Mendonca D."/>
            <person name="Nobrega F."/>
            <person name="Rodrigues L."/>
            <person name="Saibo N.J.M."/>
            <person name="Varela M.C."/>
            <person name="Egas C."/>
            <person name="Matos J."/>
            <person name="Miguel C.M."/>
            <person name="Oliveira M.M."/>
            <person name="Ricardo C.P."/>
            <person name="Goncalves S."/>
        </authorList>
    </citation>
    <scope>NUCLEOTIDE SEQUENCE [LARGE SCALE GENOMIC DNA]</scope>
    <source>
        <strain evidence="4">cv. HL8</strain>
    </source>
</reference>
<feature type="domain" description="Protein kinase" evidence="2">
    <location>
        <begin position="1"/>
        <end position="104"/>
    </location>
</feature>
<comment type="subcellular location">
    <subcellularLocation>
        <location evidence="1">Membrane</location>
        <topology evidence="1">Single-pass type I membrane protein</topology>
    </subcellularLocation>
</comment>
<dbReference type="GO" id="GO:0005524">
    <property type="term" value="F:ATP binding"/>
    <property type="evidence" value="ECO:0007669"/>
    <property type="project" value="InterPro"/>
</dbReference>
<keyword evidence="3" id="KW-0675">Receptor</keyword>
<evidence type="ECO:0000313" key="3">
    <source>
        <dbReference type="EMBL" id="KAK7851175.1"/>
    </source>
</evidence>
<organism evidence="3 4">
    <name type="scientific">Quercus suber</name>
    <name type="common">Cork oak</name>
    <dbReference type="NCBI Taxonomy" id="58331"/>
    <lineage>
        <taxon>Eukaryota</taxon>
        <taxon>Viridiplantae</taxon>
        <taxon>Streptophyta</taxon>
        <taxon>Embryophyta</taxon>
        <taxon>Tracheophyta</taxon>
        <taxon>Spermatophyta</taxon>
        <taxon>Magnoliopsida</taxon>
        <taxon>eudicotyledons</taxon>
        <taxon>Gunneridae</taxon>
        <taxon>Pentapetalae</taxon>
        <taxon>rosids</taxon>
        <taxon>fabids</taxon>
        <taxon>Fagales</taxon>
        <taxon>Fagaceae</taxon>
        <taxon>Quercus</taxon>
    </lineage>
</organism>
<dbReference type="Pfam" id="PF07714">
    <property type="entry name" value="PK_Tyr_Ser-Thr"/>
    <property type="match status" value="1"/>
</dbReference>
<keyword evidence="4" id="KW-1185">Reference proteome</keyword>
<gene>
    <name evidence="3" type="primary">PSKR1_3</name>
    <name evidence="3" type="ORF">CFP56_042701</name>
</gene>
<protein>
    <submittedName>
        <fullName evidence="3">Phytosulfokine receptor 1</fullName>
    </submittedName>
</protein>
<dbReference type="AlphaFoldDB" id="A0AAW0LIM5"/>
<dbReference type="InterPro" id="IPR011009">
    <property type="entry name" value="Kinase-like_dom_sf"/>
</dbReference>
<accession>A0AAW0LIM5</accession>
<name>A0AAW0LIM5_QUESU</name>
<dbReference type="Gene3D" id="1.10.510.10">
    <property type="entry name" value="Transferase(Phosphotransferase) domain 1"/>
    <property type="match status" value="1"/>
</dbReference>
<dbReference type="GO" id="GO:0004672">
    <property type="term" value="F:protein kinase activity"/>
    <property type="evidence" value="ECO:0007669"/>
    <property type="project" value="InterPro"/>
</dbReference>
<evidence type="ECO:0000259" key="2">
    <source>
        <dbReference type="PROSITE" id="PS50011"/>
    </source>
</evidence>
<sequence length="104" mass="11882">MVTLGMLDHPNIAKIFGYCMSGSDRLLIYEFFQNGSLDRWLHLEQEQDMATLMLSWGTRIQIVKGVANGLFFLHSLDKPIAHQNIKSAMCSWTPIFRPILLISV</sequence>
<dbReference type="PANTHER" id="PTHR48006">
    <property type="entry name" value="LEUCINE-RICH REPEAT-CONTAINING PROTEIN DDB_G0281931-RELATED"/>
    <property type="match status" value="1"/>
</dbReference>
<dbReference type="GO" id="GO:0016020">
    <property type="term" value="C:membrane"/>
    <property type="evidence" value="ECO:0007669"/>
    <property type="project" value="UniProtKB-SubCell"/>
</dbReference>
<proteinExistence type="predicted"/>
<dbReference type="InterPro" id="IPR001245">
    <property type="entry name" value="Ser-Thr/Tyr_kinase_cat_dom"/>
</dbReference>
<comment type="caution">
    <text evidence="3">The sequence shown here is derived from an EMBL/GenBank/DDBJ whole genome shotgun (WGS) entry which is preliminary data.</text>
</comment>
<dbReference type="PANTHER" id="PTHR48006:SF47">
    <property type="entry name" value="PHYTOSULFOKINE RECEPTOR 2-LIKE"/>
    <property type="match status" value="1"/>
</dbReference>